<feature type="compositionally biased region" description="Polar residues" evidence="1">
    <location>
        <begin position="887"/>
        <end position="899"/>
    </location>
</feature>
<feature type="compositionally biased region" description="Low complexity" evidence="1">
    <location>
        <begin position="851"/>
        <end position="868"/>
    </location>
</feature>
<feature type="compositionally biased region" description="Polar residues" evidence="1">
    <location>
        <begin position="184"/>
        <end position="195"/>
    </location>
</feature>
<feature type="region of interest" description="Disordered" evidence="1">
    <location>
        <begin position="737"/>
        <end position="785"/>
    </location>
</feature>
<gene>
    <name evidence="2" type="ORF">ACOF00016_LOCUS16343</name>
</gene>
<feature type="region of interest" description="Disordered" evidence="1">
    <location>
        <begin position="231"/>
        <end position="289"/>
    </location>
</feature>
<sequence length="1118" mass="120378">MSSPSLIQQGLHDFSGAGPSSIMTKSNKRTVAGSSFHQQPEEDEDPSECSTISSHLEVSSAAHSSSVRSPRRFPQDQSPSSSPCHSREQFRANLVGPGRGLGPVVESHAWKVDKELFHSSNLSTSGNLRDRLVKTSSLRLPQRIDNFHTFDAACDVQPSKPRQSQPQRQRRNSIHGSGHIVSATVHSSSGTSEPPRQSCRARRASMGEMRLSAVPVDGSGSTQTMWDHFQSAQGAASHPVSVTKSPRNHERSETTLASPSSPRWNSTITNSTRASSHGRRNSLSGPTYTHENASFVHTASSRVVDQAPKHPRHHQQRRNSISGPIETTSPMTSPRNHPTCSPRRVSPRTSSRSDLRQRFQRAASCSNVGTSTQQTGLPPAPNLLGSNDPITSTPTTKRRSLLQRGFSCSFFLRSPKMSTTKATPPSTPPNTRSFLKAFSLAKTKPMPSTPPNRRSFFGRGFSCNNMERSPKNDLARPSVPSTPPVMRLITERDSFSANSLELSPKDFHKMKGSLGRVEEDMLPRFPIVLPCNDQSATHMQCNPLDGKVSPRQCDKPKIVAPPITPKTSPRSRESMSKRRASCGTYSPPSPGSNYMLDYSTHTVPKLTQNLADPSDPAPTYRRRRRNSINGPLSTCKKTSFPVVDGHLPTYIPEHFTEVLPTPNQLGNGTSSSSLNPLGGNITSLSSSAEAGPPPPRTLRGFRGNSCSSLIDSVNEVIRPLEASSRFAAGSFDVGPSHPRQHHFGRRASLGGPVSSLLTPRTPITPMTPASTMASTISSRSRSRPSLYRRASCGSLTIQSLSPHIDLVSPLSFYEERLAVQDPARFASGCGDKAPPAPPQRPPRSKWSVDGSLSSASPIVSPAAASASTPPRPRRSRRASCGAIGDSKSMNQTETFSVERTPSAVEAAVAMQEPARHSQLPASRGSSRRASCGAIAYSASTANAPAARVLPRGTSSSALRLEQTKSSDNPDLGAMRLSAVDKAPATTEAVKPPSAPPPRVLPRGTSSSALRLAQQVDPLPPAADVPPRQPRRASMGSSSPPGTIVNAPTPRPNRPRRNRRASCSACTREIYISSETRSPPSAACPSYWTPTKTATESFFFSNTGREDPLPTPLYINPGN</sequence>
<reference evidence="2" key="1">
    <citation type="submission" date="2021-01" db="EMBL/GenBank/DDBJ databases">
        <authorList>
            <person name="Corre E."/>
            <person name="Pelletier E."/>
            <person name="Niang G."/>
            <person name="Scheremetjew M."/>
            <person name="Finn R."/>
            <person name="Kale V."/>
            <person name="Holt S."/>
            <person name="Cochrane G."/>
            <person name="Meng A."/>
            <person name="Brown T."/>
            <person name="Cohen L."/>
        </authorList>
    </citation>
    <scope>NUCLEOTIDE SEQUENCE</scope>
    <source>
        <strain evidence="2">CCMP127</strain>
    </source>
</reference>
<feature type="compositionally biased region" description="Low complexity" evidence="1">
    <location>
        <begin position="341"/>
        <end position="350"/>
    </location>
</feature>
<feature type="region of interest" description="Disordered" evidence="1">
    <location>
        <begin position="548"/>
        <end position="592"/>
    </location>
</feature>
<feature type="compositionally biased region" description="Polar residues" evidence="1">
    <location>
        <begin position="661"/>
        <end position="688"/>
    </location>
</feature>
<feature type="compositionally biased region" description="Low complexity" evidence="1">
    <location>
        <begin position="769"/>
        <end position="785"/>
    </location>
</feature>
<feature type="compositionally biased region" description="Low complexity" evidence="1">
    <location>
        <begin position="53"/>
        <end position="68"/>
    </location>
</feature>
<feature type="region of interest" description="Disordered" evidence="1">
    <location>
        <begin position="606"/>
        <end position="633"/>
    </location>
</feature>
<feature type="region of interest" description="Disordered" evidence="1">
    <location>
        <begin position="1099"/>
        <end position="1118"/>
    </location>
</feature>
<feature type="compositionally biased region" description="Low complexity" evidence="1">
    <location>
        <begin position="157"/>
        <end position="167"/>
    </location>
</feature>
<name>A0A7S3LE03_9STRA</name>
<feature type="region of interest" description="Disordered" evidence="1">
    <location>
        <begin position="953"/>
        <end position="1063"/>
    </location>
</feature>
<dbReference type="AlphaFoldDB" id="A0A7S3LE03"/>
<organism evidence="2">
    <name type="scientific">Amphora coffeiformis</name>
    <dbReference type="NCBI Taxonomy" id="265554"/>
    <lineage>
        <taxon>Eukaryota</taxon>
        <taxon>Sar</taxon>
        <taxon>Stramenopiles</taxon>
        <taxon>Ochrophyta</taxon>
        <taxon>Bacillariophyta</taxon>
        <taxon>Bacillariophyceae</taxon>
        <taxon>Bacillariophycidae</taxon>
        <taxon>Thalassiophysales</taxon>
        <taxon>Catenulaceae</taxon>
        <taxon>Amphora</taxon>
    </lineage>
</organism>
<feature type="compositionally biased region" description="Polar residues" evidence="1">
    <location>
        <begin position="254"/>
        <end position="289"/>
    </location>
</feature>
<feature type="compositionally biased region" description="Polar residues" evidence="1">
    <location>
        <begin position="363"/>
        <end position="376"/>
    </location>
</feature>
<feature type="compositionally biased region" description="Polar residues" evidence="1">
    <location>
        <begin position="231"/>
        <end position="245"/>
    </location>
</feature>
<feature type="compositionally biased region" description="Polar residues" evidence="1">
    <location>
        <begin position="318"/>
        <end position="339"/>
    </location>
</feature>
<feature type="compositionally biased region" description="Polar residues" evidence="1">
    <location>
        <begin position="953"/>
        <end position="968"/>
    </location>
</feature>
<feature type="region of interest" description="Disordered" evidence="1">
    <location>
        <begin position="825"/>
        <end position="899"/>
    </location>
</feature>
<dbReference type="EMBL" id="HBIM01021965">
    <property type="protein sequence ID" value="CAE0419510.1"/>
    <property type="molecule type" value="Transcribed_RNA"/>
</dbReference>
<accession>A0A7S3LE03</accession>
<evidence type="ECO:0000256" key="1">
    <source>
        <dbReference type="SAM" id="MobiDB-lite"/>
    </source>
</evidence>
<proteinExistence type="predicted"/>
<feature type="region of interest" description="Disordered" evidence="1">
    <location>
        <begin position="153"/>
        <end position="204"/>
    </location>
</feature>
<feature type="region of interest" description="Disordered" evidence="1">
    <location>
        <begin position="661"/>
        <end position="694"/>
    </location>
</feature>
<feature type="compositionally biased region" description="Pro residues" evidence="1">
    <location>
        <begin position="1017"/>
        <end position="1027"/>
    </location>
</feature>
<evidence type="ECO:0000313" key="2">
    <source>
        <dbReference type="EMBL" id="CAE0419510.1"/>
    </source>
</evidence>
<feature type="region of interest" description="Disordered" evidence="1">
    <location>
        <begin position="1"/>
        <end position="87"/>
    </location>
</feature>
<protein>
    <submittedName>
        <fullName evidence="2">Uncharacterized protein</fullName>
    </submittedName>
</protein>
<feature type="compositionally biased region" description="Polar residues" evidence="1">
    <location>
        <begin position="75"/>
        <end position="84"/>
    </location>
</feature>
<feature type="region of interest" description="Disordered" evidence="1">
    <location>
        <begin position="304"/>
        <end position="387"/>
    </location>
</feature>